<evidence type="ECO:0000313" key="1">
    <source>
        <dbReference type="EMBL" id="CAG88175.2"/>
    </source>
</evidence>
<sequence length="1273" mass="144401">MEIDDPEYPNIDIGSIIGPKKNDTSKTLIKQTLLHSPIFTNIIPDFHVHIGKRFRGLPSVTVNDEGEQYMCPQEEDSQFDVFSDDDDLLFNIGETPPTDTVKSGSLGPNAAIKLKSIRVIMKTTSMLVNDVEFSFSAPIRSSCILRGVMDGKNQEEDSLMVSLKSGFLFLIRIYYVPRQYKDTDYDIQGQNQSDESCIFKPFIVQWWDTSSDLPVPALESSGYSLFSHASGLSAVSTSASSVFRIYNCQHTDSGIMFMPHFNVPVDGLLLHSCFAEPLNNSIVDNHIMFLIMSFTESRRLELNLYGWTLGETINNNLAKTALPLDNSFEIPIFIISLKNNDSFLFVKEKELVIITVHDIMSANYGFTRVPFTGTFPTNYYRPVTRICSQMGPKTDEIILSTENGVMYSIVTTENNIQIRPIIRVSDPISVFSLEKVENEFNLIFGSDTGSSRELYITELFSEEYIQELSTQKPNYSNVQLITDFKNWTPVLDVSIIDSYKSRTINNRSDQELWALTGIGRRSRLTQLRNGYNATRRSKTYEQLRKTDQLYFITLGSKFYLFCSLPFETKVLEYQPHEDEYLVEIEDAAIDASNFSLFVGNISQNQDILIQISQCSITLTNLFDLSLTSRLENERILFCDMQNGLLAMILASTIEKRMSLRLFKVNNEVNFNLSLEDSGALDLVWSLDINYEPSMVRLIDLNTSICIIAGSYDGSLFVYQLGSELQILEYKEYVLDDFNPYKNNGLRANFIIPHDSVQSLSPRTNLYVGSKDGYYIHFLIDTNLSLRCMSFLKIGDTPVRFQAVHNESKMVFILSRCLWLLNLYDSEFPFQVYFDERHDRSISTMIQLPNFGLGNNAVGEEAKYFGFVREEGFTIGSVHPFKTPNIRQINIAESARKLTYLPHISTFVVLCNSKDPKVRLKFVDRKVLKTLQHHELNSRLKDLDSNEFIFGADEIPTTACIWSIKRQDRISKKLLIGSAVNSAGSFKVLDIIKAQDSRESPIYIRVAELTSFEHKEPITHIQQIESSILFSSGSTIYSTTYDIDERRLKPVSALVTLTSDIISLSVENSNKLLVTTKLDSIFQFLYSKSVDRDSDILKLIYKDPSPKSIVNQTELNENIIAGDKLHSSILIMNTNDSNLKNLFSYRMSSIPRVYASKFNSYWVNHDVSEGSKVKSDNSNILCVGINGEITSIRLPSSACDELSDLSTSLNTGKSIDGSIESFIEVLNRPFTDKVTGKGLSSINKPYFNYKDNKGKLIDYDLDEISKLCNINVSI</sequence>
<dbReference type="Proteomes" id="UP000000599">
    <property type="component" value="Chromosome E"/>
</dbReference>
<dbReference type="InterPro" id="IPR011047">
    <property type="entry name" value="Quinoprotein_ADH-like_sf"/>
</dbReference>
<name>Q6BPD9_DEBHA</name>
<dbReference type="VEuPathDB" id="FungiDB:DEHA2E14388g"/>
<dbReference type="HOGENOM" id="CLU_267769_0_0_1"/>
<dbReference type="KEGG" id="dha:DEHA2E14388g"/>
<keyword evidence="2" id="KW-1185">Reference proteome</keyword>
<dbReference type="EMBL" id="CR382137">
    <property type="protein sequence ID" value="CAG88175.2"/>
    <property type="molecule type" value="Genomic_DNA"/>
</dbReference>
<dbReference type="AlphaFoldDB" id="Q6BPD9"/>
<dbReference type="eggNOG" id="ENOG502SA45">
    <property type="taxonomic scope" value="Eukaryota"/>
</dbReference>
<dbReference type="OMA" id="RLTINLF"/>
<dbReference type="OrthoDB" id="4080238at2759"/>
<dbReference type="Gene3D" id="2.130.10.10">
    <property type="entry name" value="YVTN repeat-like/Quinoprotein amine dehydrogenase"/>
    <property type="match status" value="1"/>
</dbReference>
<accession>Q6BPD9</accession>
<reference evidence="1 2" key="1">
    <citation type="journal article" date="2004" name="Nature">
        <title>Genome evolution in yeasts.</title>
        <authorList>
            <consortium name="Genolevures"/>
            <person name="Dujon B."/>
            <person name="Sherman D."/>
            <person name="Fischer G."/>
            <person name="Durrens P."/>
            <person name="Casaregola S."/>
            <person name="Lafontaine I."/>
            <person name="de Montigny J."/>
            <person name="Marck C."/>
            <person name="Neuveglise C."/>
            <person name="Talla E."/>
            <person name="Goffard N."/>
            <person name="Frangeul L."/>
            <person name="Aigle M."/>
            <person name="Anthouard V."/>
            <person name="Babour A."/>
            <person name="Barbe V."/>
            <person name="Barnay S."/>
            <person name="Blanchin S."/>
            <person name="Beckerich J.M."/>
            <person name="Beyne E."/>
            <person name="Bleykasten C."/>
            <person name="Boisrame A."/>
            <person name="Boyer J."/>
            <person name="Cattolico L."/>
            <person name="Confanioleri F."/>
            <person name="de Daruvar A."/>
            <person name="Despons L."/>
            <person name="Fabre E."/>
            <person name="Fairhead C."/>
            <person name="Ferry-Dumazet H."/>
            <person name="Groppi A."/>
            <person name="Hantraye F."/>
            <person name="Hennequin C."/>
            <person name="Jauniaux N."/>
            <person name="Joyet P."/>
            <person name="Kachouri R."/>
            <person name="Kerrest A."/>
            <person name="Koszul R."/>
            <person name="Lemaire M."/>
            <person name="Lesur I."/>
            <person name="Ma L."/>
            <person name="Muller H."/>
            <person name="Nicaud J.M."/>
            <person name="Nikolski M."/>
            <person name="Oztas S."/>
            <person name="Ozier-Kalogeropoulos O."/>
            <person name="Pellenz S."/>
            <person name="Potier S."/>
            <person name="Richard G.F."/>
            <person name="Straub M.L."/>
            <person name="Suleau A."/>
            <person name="Swennene D."/>
            <person name="Tekaia F."/>
            <person name="Wesolowski-Louvel M."/>
            <person name="Westhof E."/>
            <person name="Wirth B."/>
            <person name="Zeniou-Meyer M."/>
            <person name="Zivanovic I."/>
            <person name="Bolotin-Fukuhara M."/>
            <person name="Thierry A."/>
            <person name="Bouchier C."/>
            <person name="Caudron B."/>
            <person name="Scarpelli C."/>
            <person name="Gaillardin C."/>
            <person name="Weissenbach J."/>
            <person name="Wincker P."/>
            <person name="Souciet J.L."/>
        </authorList>
    </citation>
    <scope>NUCLEOTIDE SEQUENCE [LARGE SCALE GENOMIC DNA]</scope>
    <source>
        <strain evidence="2">ATCC 36239 / CBS 767 / BCRC 21394 / JCM 1990 / NBRC 0083 / IGC 2968</strain>
    </source>
</reference>
<protein>
    <submittedName>
        <fullName evidence="1">DEHA2E14388p</fullName>
    </submittedName>
</protein>
<dbReference type="InterPro" id="IPR015943">
    <property type="entry name" value="WD40/YVTN_repeat-like_dom_sf"/>
</dbReference>
<dbReference type="RefSeq" id="XP_459931.2">
    <property type="nucleotide sequence ID" value="XM_459931.1"/>
</dbReference>
<proteinExistence type="predicted"/>
<dbReference type="STRING" id="284592.Q6BPD9"/>
<dbReference type="InParanoid" id="Q6BPD9"/>
<dbReference type="SUPFAM" id="SSF50998">
    <property type="entry name" value="Quinoprotein alcohol dehydrogenase-like"/>
    <property type="match status" value="1"/>
</dbReference>
<dbReference type="GeneID" id="2902012"/>
<evidence type="ECO:0000313" key="2">
    <source>
        <dbReference type="Proteomes" id="UP000000599"/>
    </source>
</evidence>
<organism evidence="1 2">
    <name type="scientific">Debaryomyces hansenii (strain ATCC 36239 / CBS 767 / BCRC 21394 / JCM 1990 / NBRC 0083 / IGC 2968)</name>
    <name type="common">Yeast</name>
    <name type="synonym">Torulaspora hansenii</name>
    <dbReference type="NCBI Taxonomy" id="284592"/>
    <lineage>
        <taxon>Eukaryota</taxon>
        <taxon>Fungi</taxon>
        <taxon>Dikarya</taxon>
        <taxon>Ascomycota</taxon>
        <taxon>Saccharomycotina</taxon>
        <taxon>Pichiomycetes</taxon>
        <taxon>Debaryomycetaceae</taxon>
        <taxon>Debaryomyces</taxon>
    </lineage>
</organism>
<gene>
    <name evidence="1" type="ordered locus">DEHA2E14388g</name>
</gene>